<dbReference type="AlphaFoldDB" id="A0A1S6HR30"/>
<protein>
    <submittedName>
        <fullName evidence="1">Uncharacterized protein</fullName>
    </submittedName>
</protein>
<dbReference type="RefSeq" id="WP_077753107.1">
    <property type="nucleotide sequence ID" value="NZ_CP014782.1"/>
</dbReference>
<evidence type="ECO:0000313" key="2">
    <source>
        <dbReference type="Proteomes" id="UP000189545"/>
    </source>
</evidence>
<dbReference type="Proteomes" id="UP000189545">
    <property type="component" value="Chromosome"/>
</dbReference>
<organism evidence="1 2">
    <name type="scientific">Shewanella psychrophila</name>
    <dbReference type="NCBI Taxonomy" id="225848"/>
    <lineage>
        <taxon>Bacteria</taxon>
        <taxon>Pseudomonadati</taxon>
        <taxon>Pseudomonadota</taxon>
        <taxon>Gammaproteobacteria</taxon>
        <taxon>Alteromonadales</taxon>
        <taxon>Shewanellaceae</taxon>
        <taxon>Shewanella</taxon>
    </lineage>
</organism>
<dbReference type="EMBL" id="CP014782">
    <property type="protein sequence ID" value="AQS38007.1"/>
    <property type="molecule type" value="Genomic_DNA"/>
</dbReference>
<accession>A0A1S6HR30</accession>
<proteinExistence type="predicted"/>
<evidence type="ECO:0000313" key="1">
    <source>
        <dbReference type="EMBL" id="AQS38007.1"/>
    </source>
</evidence>
<name>A0A1S6HR30_9GAMM</name>
<reference evidence="1 2" key="1">
    <citation type="submission" date="2016-03" db="EMBL/GenBank/DDBJ databases">
        <title>Complete genome sequence of Shewanella psychrophila WP2, a deep sea bacterium isolated from west Pacific sediment.</title>
        <authorList>
            <person name="Xu G."/>
            <person name="Jian H."/>
        </authorList>
    </citation>
    <scope>NUCLEOTIDE SEQUENCE [LARGE SCALE GENOMIC DNA]</scope>
    <source>
        <strain evidence="1 2">WP2</strain>
    </source>
</reference>
<sequence length="130" mass="14807">MKIKIVIPICIFTFLLGLFTGPFISQKEVEEVNAALKIMREFNEELSIKSGVLKEREEYSAQKAKIETLGLFISFNKRNDPPEYVLEELNSSLIRSIKILGELNKEAYPDSQSLIEQAEELQGDIRRATA</sequence>
<gene>
    <name evidence="1" type="ORF">Sps_02858</name>
</gene>
<keyword evidence="2" id="KW-1185">Reference proteome</keyword>
<dbReference type="KEGG" id="spsw:Sps_02858"/>